<evidence type="ECO:0000313" key="2">
    <source>
        <dbReference type="Proteomes" id="UP000324222"/>
    </source>
</evidence>
<gene>
    <name evidence="1" type="ORF">E2C01_029889</name>
</gene>
<sequence>MSRGRLVDHLDPLNLEDEASICLNQIKPSVSTLSNSARLTNTVAMARVIHSASLSGGHNDV</sequence>
<comment type="caution">
    <text evidence="1">The sequence shown here is derived from an EMBL/GenBank/DDBJ whole genome shotgun (WGS) entry which is preliminary data.</text>
</comment>
<keyword evidence="2" id="KW-1185">Reference proteome</keyword>
<protein>
    <submittedName>
        <fullName evidence="1">Uncharacterized protein</fullName>
    </submittedName>
</protein>
<evidence type="ECO:0000313" key="1">
    <source>
        <dbReference type="EMBL" id="MPC36431.1"/>
    </source>
</evidence>
<accession>A0A5B7EPH9</accession>
<dbReference type="Proteomes" id="UP000324222">
    <property type="component" value="Unassembled WGS sequence"/>
</dbReference>
<dbReference type="AlphaFoldDB" id="A0A5B7EPH9"/>
<name>A0A5B7EPH9_PORTR</name>
<reference evidence="1 2" key="1">
    <citation type="submission" date="2019-05" db="EMBL/GenBank/DDBJ databases">
        <title>Another draft genome of Portunus trituberculatus and its Hox gene families provides insights of decapod evolution.</title>
        <authorList>
            <person name="Jeong J.-H."/>
            <person name="Song I."/>
            <person name="Kim S."/>
            <person name="Choi T."/>
            <person name="Kim D."/>
            <person name="Ryu S."/>
            <person name="Kim W."/>
        </authorList>
    </citation>
    <scope>NUCLEOTIDE SEQUENCE [LARGE SCALE GENOMIC DNA]</scope>
    <source>
        <tissue evidence="1">Muscle</tissue>
    </source>
</reference>
<dbReference type="EMBL" id="VSRR010003515">
    <property type="protein sequence ID" value="MPC36431.1"/>
    <property type="molecule type" value="Genomic_DNA"/>
</dbReference>
<proteinExistence type="predicted"/>
<organism evidence="1 2">
    <name type="scientific">Portunus trituberculatus</name>
    <name type="common">Swimming crab</name>
    <name type="synonym">Neptunus trituberculatus</name>
    <dbReference type="NCBI Taxonomy" id="210409"/>
    <lineage>
        <taxon>Eukaryota</taxon>
        <taxon>Metazoa</taxon>
        <taxon>Ecdysozoa</taxon>
        <taxon>Arthropoda</taxon>
        <taxon>Crustacea</taxon>
        <taxon>Multicrustacea</taxon>
        <taxon>Malacostraca</taxon>
        <taxon>Eumalacostraca</taxon>
        <taxon>Eucarida</taxon>
        <taxon>Decapoda</taxon>
        <taxon>Pleocyemata</taxon>
        <taxon>Brachyura</taxon>
        <taxon>Eubrachyura</taxon>
        <taxon>Portunoidea</taxon>
        <taxon>Portunidae</taxon>
        <taxon>Portuninae</taxon>
        <taxon>Portunus</taxon>
    </lineage>
</organism>